<sequence length="387" mass="45048">MTKTSKIVLVDAKAQAKTLTPAQKQFNSLSKKIAQQKKTLLAWKENIPVYHQKNEQEYNPLVETLHKHQIEWMQQLDKLYDDPSFKPAEKNKIKLLIAEQSEDLISEVDTDEVKALFNKYNDADFDTIKGETNEAVGEMMRNIAKNMFNIDIGDDFDVSSPEKFKAQLEEKMRALEEEDEKEPAQAKIAPKKTKAQLAKEARQKEEEALASKSVQEVYRKLVAVLHPDREPDEKERERKTELMQRVNIAYGKKDLLQLLELQLEIEQIDATQLGQMADSRLKHFNKILKEQLAELEQEIYKIEEFFSFDFDSLFFGRQTPAQLMLQLADKIVDVKDDIAEIKEELELFKDVREVKIWLKSFKIPQKSPFDGHDNPFGFPFGFSDKDF</sequence>
<keyword evidence="2" id="KW-0175">Coiled coil</keyword>
<dbReference type="SUPFAM" id="SSF46565">
    <property type="entry name" value="Chaperone J-domain"/>
    <property type="match status" value="1"/>
</dbReference>
<keyword evidence="1" id="KW-0143">Chaperone</keyword>
<accession>A0A1R4GYS8</accession>
<evidence type="ECO:0000256" key="2">
    <source>
        <dbReference type="SAM" id="Coils"/>
    </source>
</evidence>
<evidence type="ECO:0000313" key="4">
    <source>
        <dbReference type="EMBL" id="SJM89118.1"/>
    </source>
</evidence>
<proteinExistence type="predicted"/>
<evidence type="ECO:0000256" key="3">
    <source>
        <dbReference type="SAM" id="MobiDB-lite"/>
    </source>
</evidence>
<evidence type="ECO:0000313" key="5">
    <source>
        <dbReference type="Proteomes" id="UP000195667"/>
    </source>
</evidence>
<dbReference type="Proteomes" id="UP000195667">
    <property type="component" value="Unassembled WGS sequence"/>
</dbReference>
<dbReference type="AlphaFoldDB" id="A0A1R4GYS8"/>
<organism evidence="4 5">
    <name type="scientific">Crenothrix polyspora</name>
    <dbReference type="NCBI Taxonomy" id="360316"/>
    <lineage>
        <taxon>Bacteria</taxon>
        <taxon>Pseudomonadati</taxon>
        <taxon>Pseudomonadota</taxon>
        <taxon>Gammaproteobacteria</taxon>
        <taxon>Methylococcales</taxon>
        <taxon>Crenotrichaceae</taxon>
        <taxon>Crenothrix</taxon>
    </lineage>
</organism>
<dbReference type="InterPro" id="IPR036869">
    <property type="entry name" value="J_dom_sf"/>
</dbReference>
<feature type="coiled-coil region" evidence="2">
    <location>
        <begin position="285"/>
        <end position="351"/>
    </location>
</feature>
<dbReference type="EMBL" id="FUKI01000002">
    <property type="protein sequence ID" value="SJM89118.1"/>
    <property type="molecule type" value="Genomic_DNA"/>
</dbReference>
<dbReference type="RefSeq" id="WP_217884044.1">
    <property type="nucleotide sequence ID" value="NZ_FUKI01000002.1"/>
</dbReference>
<feature type="region of interest" description="Disordered" evidence="3">
    <location>
        <begin position="175"/>
        <end position="204"/>
    </location>
</feature>
<name>A0A1R4GYS8_9GAMM</name>
<protein>
    <submittedName>
        <fullName evidence="4">DnaJ-like protein</fullName>
    </submittedName>
</protein>
<dbReference type="Gene3D" id="1.10.287.110">
    <property type="entry name" value="DnaJ domain"/>
    <property type="match status" value="1"/>
</dbReference>
<gene>
    <name evidence="4" type="ORF">CRENPOLYSF1_100025</name>
</gene>
<evidence type="ECO:0000256" key="1">
    <source>
        <dbReference type="ARBA" id="ARBA00023186"/>
    </source>
</evidence>
<reference evidence="5" key="1">
    <citation type="submission" date="2017-02" db="EMBL/GenBank/DDBJ databases">
        <authorList>
            <person name="Daims H."/>
        </authorList>
    </citation>
    <scope>NUCLEOTIDE SEQUENCE [LARGE SCALE GENOMIC DNA]</scope>
</reference>
<keyword evidence="5" id="KW-1185">Reference proteome</keyword>